<gene>
    <name evidence="1" type="ORF">A3L09_04690</name>
</gene>
<name>A0A2Z2MDB4_THEPR</name>
<accession>A0A2Z2MDB4</accession>
<proteinExistence type="predicted"/>
<organism evidence="1 2">
    <name type="scientific">Thermococcus profundus</name>
    <dbReference type="NCBI Taxonomy" id="49899"/>
    <lineage>
        <taxon>Archaea</taxon>
        <taxon>Methanobacteriati</taxon>
        <taxon>Methanobacteriota</taxon>
        <taxon>Thermococci</taxon>
        <taxon>Thermococcales</taxon>
        <taxon>Thermococcaceae</taxon>
        <taxon>Thermococcus</taxon>
    </lineage>
</organism>
<dbReference type="EMBL" id="CP014862">
    <property type="protein sequence ID" value="ASJ02605.1"/>
    <property type="molecule type" value="Genomic_DNA"/>
</dbReference>
<dbReference type="SUPFAM" id="SSF47240">
    <property type="entry name" value="Ferritin-like"/>
    <property type="match status" value="1"/>
</dbReference>
<dbReference type="RefSeq" id="WP_088857863.1">
    <property type="nucleotide sequence ID" value="NZ_CP014862.1"/>
</dbReference>
<dbReference type="GeneID" id="33319686"/>
<evidence type="ECO:0008006" key="3">
    <source>
        <dbReference type="Google" id="ProtNLM"/>
    </source>
</evidence>
<dbReference type="AlphaFoldDB" id="A0A2Z2MDB4"/>
<dbReference type="KEGG" id="tprf:A3L09_04690"/>
<protein>
    <recommendedName>
        <fullName evidence="3">Rubrerythrin diiron-binding domain-containing protein</fullName>
    </recommendedName>
</protein>
<dbReference type="Proteomes" id="UP000250179">
    <property type="component" value="Chromosome"/>
</dbReference>
<dbReference type="InterPro" id="IPR009078">
    <property type="entry name" value="Ferritin-like_SF"/>
</dbReference>
<sequence>MIRSSRLMDLLSILHENELLMAEVYEYLAKKLMTNGDTFKMLAEAERQHARLLAESIRYLMDTNHEK</sequence>
<reference evidence="1 2" key="1">
    <citation type="submission" date="2016-03" db="EMBL/GenBank/DDBJ databases">
        <title>Complete genome sequence of Thermococcus profundus strain DT5432.</title>
        <authorList>
            <person name="Oger P.M."/>
        </authorList>
    </citation>
    <scope>NUCLEOTIDE SEQUENCE [LARGE SCALE GENOMIC DNA]</scope>
    <source>
        <strain evidence="1 2">DT 5432</strain>
    </source>
</reference>
<evidence type="ECO:0000313" key="1">
    <source>
        <dbReference type="EMBL" id="ASJ02605.1"/>
    </source>
</evidence>
<keyword evidence="2" id="KW-1185">Reference proteome</keyword>
<evidence type="ECO:0000313" key="2">
    <source>
        <dbReference type="Proteomes" id="UP000250179"/>
    </source>
</evidence>